<dbReference type="Proteomes" id="UP001156318">
    <property type="component" value="Chromosome"/>
</dbReference>
<gene>
    <name evidence="1" type="ORF">KFZ77_04695</name>
</gene>
<proteinExistence type="predicted"/>
<accession>A0ABY6JG68</accession>
<dbReference type="EMBL" id="CP074352">
    <property type="protein sequence ID" value="UYU32820.1"/>
    <property type="molecule type" value="Genomic_DNA"/>
</dbReference>
<organism evidence="1 2">
    <name type="scientific">Siccibacter colletis</name>
    <dbReference type="NCBI Taxonomy" id="1505757"/>
    <lineage>
        <taxon>Bacteria</taxon>
        <taxon>Pseudomonadati</taxon>
        <taxon>Pseudomonadota</taxon>
        <taxon>Gammaproteobacteria</taxon>
        <taxon>Enterobacterales</taxon>
        <taxon>Enterobacteriaceae</taxon>
        <taxon>Siccibacter</taxon>
    </lineage>
</organism>
<name>A0ABY6JG68_9ENTR</name>
<evidence type="ECO:0000313" key="2">
    <source>
        <dbReference type="Proteomes" id="UP001156318"/>
    </source>
</evidence>
<keyword evidence="2" id="KW-1185">Reference proteome</keyword>
<sequence length="193" mass="20996">MKFDPQCDDIAIVLSALKLRQSADFMDSYSEPYVMVVGMDENSVDGARFHCQLNAFSNVRAYQPLVAAGEGLLLYGPANPGAFVTLSVAIMESDAEIRQAGQDLQAWVSQAAHHIGVASLLAVNPGATTARSLVEQVLGRVANRMRDNQDDTLLTVSGCWFRDRPEPYNINSFSVHHNDFAEATLKVIPLPSG</sequence>
<protein>
    <submittedName>
        <fullName evidence="1">Uncharacterized protein</fullName>
    </submittedName>
</protein>
<evidence type="ECO:0000313" key="1">
    <source>
        <dbReference type="EMBL" id="UYU32820.1"/>
    </source>
</evidence>
<dbReference type="RefSeq" id="WP_264385568.1">
    <property type="nucleotide sequence ID" value="NZ_CP074352.1"/>
</dbReference>
<reference evidence="1 2" key="1">
    <citation type="submission" date="2021-05" db="EMBL/GenBank/DDBJ databases">
        <title>Isolation, identification, and the growth promoting effects of Pantoea dispersa strain YSD J2 from the aboveground leaves of Cyperus esculentus L.Var. Sativus.</title>
        <authorList>
            <person name="Wang S."/>
            <person name="Tang X.M."/>
            <person name="Huang Y.N."/>
        </authorList>
    </citation>
    <scope>NUCLEOTIDE SEQUENCE [LARGE SCALE GENOMIC DNA]</scope>
    <source>
        <strain evidence="2">YSD YN2</strain>
    </source>
</reference>